<evidence type="ECO:0000313" key="1">
    <source>
        <dbReference type="EMBL" id="ABK96042.1"/>
    </source>
</evidence>
<name>A9PI39_POPTR</name>
<protein>
    <submittedName>
        <fullName evidence="1">Uncharacterized protein</fullName>
    </submittedName>
</protein>
<proteinExistence type="evidence at transcript level"/>
<dbReference type="EMBL" id="EF148054">
    <property type="protein sequence ID" value="ABK96042.1"/>
    <property type="molecule type" value="mRNA"/>
</dbReference>
<accession>A9PI39</accession>
<organism evidence="1">
    <name type="scientific">Populus trichocarpa</name>
    <name type="common">Western balsam poplar</name>
    <name type="synonym">Populus balsamifera subsp. trichocarpa</name>
    <dbReference type="NCBI Taxonomy" id="3694"/>
    <lineage>
        <taxon>Eukaryota</taxon>
        <taxon>Viridiplantae</taxon>
        <taxon>Streptophyta</taxon>
        <taxon>Embryophyta</taxon>
        <taxon>Tracheophyta</taxon>
        <taxon>Spermatophyta</taxon>
        <taxon>Magnoliopsida</taxon>
        <taxon>eudicotyledons</taxon>
        <taxon>Gunneridae</taxon>
        <taxon>Pentapetalae</taxon>
        <taxon>rosids</taxon>
        <taxon>fabids</taxon>
        <taxon>Malpighiales</taxon>
        <taxon>Salicaceae</taxon>
        <taxon>Saliceae</taxon>
        <taxon>Populus</taxon>
    </lineage>
</organism>
<sequence>MNSYHPKGTLRWSSFLLTETMNHSTHTSPKCHGLLFPSLIRRPAYVLRKCSK</sequence>
<dbReference type="AlphaFoldDB" id="A9PI39"/>
<reference evidence="1" key="1">
    <citation type="journal article" date="2008" name="BMC Genomics">
        <title>Analysis of 4,664 high-quality sequence-finished poplar full-length cDNA clones and their utility for the discovery of genes responding to insect feeding.</title>
        <authorList>
            <person name="Ralph S.G."/>
            <person name="Chun H.J."/>
            <person name="Cooper D."/>
            <person name="Kirkpatrick R."/>
            <person name="Kolosova N."/>
            <person name="Gunter L."/>
            <person name="Tuskan G.A."/>
            <person name="Douglas C.J."/>
            <person name="Holt R.A."/>
            <person name="Jones S.J."/>
            <person name="Marra M.A."/>
            <person name="Bohlmann J."/>
        </authorList>
    </citation>
    <scope>NUCLEOTIDE SEQUENCE</scope>
    <source>
        <tissue evidence="1">Young and mature leaves</tissue>
    </source>
</reference>